<reference evidence="1" key="1">
    <citation type="journal article" date="2014" name="Front. Microbiol.">
        <title>High frequency of phylogenetically diverse reductive dehalogenase-homologous genes in deep subseafloor sedimentary metagenomes.</title>
        <authorList>
            <person name="Kawai M."/>
            <person name="Futagami T."/>
            <person name="Toyoda A."/>
            <person name="Takaki Y."/>
            <person name="Nishi S."/>
            <person name="Hori S."/>
            <person name="Arai W."/>
            <person name="Tsubouchi T."/>
            <person name="Morono Y."/>
            <person name="Uchiyama I."/>
            <person name="Ito T."/>
            <person name="Fujiyama A."/>
            <person name="Inagaki F."/>
            <person name="Takami H."/>
        </authorList>
    </citation>
    <scope>NUCLEOTIDE SEQUENCE</scope>
    <source>
        <strain evidence="1">Expedition CK06-06</strain>
    </source>
</reference>
<evidence type="ECO:0000313" key="1">
    <source>
        <dbReference type="EMBL" id="GAG18525.1"/>
    </source>
</evidence>
<dbReference type="EMBL" id="BARS01030155">
    <property type="protein sequence ID" value="GAG18525.1"/>
    <property type="molecule type" value="Genomic_DNA"/>
</dbReference>
<name>X0VJW5_9ZZZZ</name>
<comment type="caution">
    <text evidence="1">The sequence shown here is derived from an EMBL/GenBank/DDBJ whole genome shotgun (WGS) entry which is preliminary data.</text>
</comment>
<sequence length="34" mass="4143">MSLESFARIYLKYPPLIDRGIAQDELWHFLFRLC</sequence>
<proteinExistence type="predicted"/>
<gene>
    <name evidence="1" type="ORF">S01H1_47052</name>
</gene>
<protein>
    <submittedName>
        <fullName evidence="1">Uncharacterized protein</fullName>
    </submittedName>
</protein>
<dbReference type="AlphaFoldDB" id="X0VJW5"/>
<accession>X0VJW5</accession>
<feature type="non-terminal residue" evidence="1">
    <location>
        <position position="34"/>
    </location>
</feature>
<organism evidence="1">
    <name type="scientific">marine sediment metagenome</name>
    <dbReference type="NCBI Taxonomy" id="412755"/>
    <lineage>
        <taxon>unclassified sequences</taxon>
        <taxon>metagenomes</taxon>
        <taxon>ecological metagenomes</taxon>
    </lineage>
</organism>